<evidence type="ECO:0000256" key="3">
    <source>
        <dbReference type="ARBA" id="ARBA00022801"/>
    </source>
</evidence>
<keyword evidence="1 6" id="KW-0645">Protease</keyword>
<dbReference type="GO" id="GO:0016020">
    <property type="term" value="C:membrane"/>
    <property type="evidence" value="ECO:0007669"/>
    <property type="project" value="TreeGrafter"/>
</dbReference>
<dbReference type="EMBL" id="CP015839">
    <property type="protein sequence ID" value="ANG61058.1"/>
    <property type="molecule type" value="Genomic_DNA"/>
</dbReference>
<dbReference type="OrthoDB" id="9810445at2"/>
<evidence type="ECO:0000259" key="8">
    <source>
        <dbReference type="Pfam" id="PF01435"/>
    </source>
</evidence>
<proteinExistence type="inferred from homology"/>
<dbReference type="KEGG" id="mars:A8C75_00370"/>
<feature type="chain" id="PRO_5008386428" evidence="7">
    <location>
        <begin position="30"/>
        <end position="416"/>
    </location>
</feature>
<keyword evidence="7" id="KW-0732">Signal</keyword>
<dbReference type="GO" id="GO:0051603">
    <property type="term" value="P:proteolysis involved in protein catabolic process"/>
    <property type="evidence" value="ECO:0007669"/>
    <property type="project" value="TreeGrafter"/>
</dbReference>
<comment type="cofactor">
    <cofactor evidence="6">
        <name>Zn(2+)</name>
        <dbReference type="ChEBI" id="CHEBI:29105"/>
    </cofactor>
    <text evidence="6">Binds 1 zinc ion per subunit.</text>
</comment>
<evidence type="ECO:0000256" key="7">
    <source>
        <dbReference type="SAM" id="SignalP"/>
    </source>
</evidence>
<organism evidence="9 10">
    <name type="scientific">Marinobacterium aestuarii</name>
    <dbReference type="NCBI Taxonomy" id="1821621"/>
    <lineage>
        <taxon>Bacteria</taxon>
        <taxon>Pseudomonadati</taxon>
        <taxon>Pseudomonadota</taxon>
        <taxon>Gammaproteobacteria</taxon>
        <taxon>Oceanospirillales</taxon>
        <taxon>Oceanospirillaceae</taxon>
        <taxon>Marinobacterium</taxon>
    </lineage>
</organism>
<keyword evidence="2" id="KW-0479">Metal-binding</keyword>
<evidence type="ECO:0000256" key="6">
    <source>
        <dbReference type="RuleBase" id="RU003983"/>
    </source>
</evidence>
<evidence type="ECO:0000256" key="1">
    <source>
        <dbReference type="ARBA" id="ARBA00022670"/>
    </source>
</evidence>
<comment type="similarity">
    <text evidence="6">Belongs to the peptidase M48 family.</text>
</comment>
<evidence type="ECO:0000313" key="9">
    <source>
        <dbReference type="EMBL" id="ANG61058.1"/>
    </source>
</evidence>
<dbReference type="AlphaFoldDB" id="A0A1A9ETS7"/>
<keyword evidence="3 6" id="KW-0378">Hydrolase</keyword>
<evidence type="ECO:0000256" key="2">
    <source>
        <dbReference type="ARBA" id="ARBA00022723"/>
    </source>
</evidence>
<keyword evidence="4 6" id="KW-0862">Zinc</keyword>
<dbReference type="PANTHER" id="PTHR22726:SF1">
    <property type="entry name" value="METALLOENDOPEPTIDASE OMA1, MITOCHONDRIAL"/>
    <property type="match status" value="1"/>
</dbReference>
<dbReference type="CDD" id="cd07324">
    <property type="entry name" value="M48C_Oma1-like"/>
    <property type="match status" value="1"/>
</dbReference>
<dbReference type="GO" id="GO:0046872">
    <property type="term" value="F:metal ion binding"/>
    <property type="evidence" value="ECO:0007669"/>
    <property type="project" value="UniProtKB-KW"/>
</dbReference>
<name>A0A1A9ETS7_9GAMM</name>
<sequence length="416" mass="46062">MKHKMSRVWGRMILPVSLLLLSGCMSLQAVDAGLYNVVGAVSEQDRVTGERSLSLAGRSAQIRQGNAAVEQLLRAESKINEQLDEVQYARLTRLFDRVQRISHLKSERWQPVLIDRPDFNAFTTGGTYIVVHLGLMQQLQDDDELAAVIAHEVAHTVANHAFESQGFQTLATLTGSNSAARNGYQAAFTHENEREADRIAVLYAALAGFDPTAASRIWARQYREEGNAGGLFFHTHPVNRERAEETAATARLVQGYYRKGQENPDAAALLESNVLWQKRNDTMAAGQGGGVAALLGTTVGSYVKHQGVKQEESRQSQQQARLAAFMQQMQPLGETVIDQNSWQVRWRYSGQSALDNLVMGVLIKDQEGKVQRYIAQVPGTVQPGQAFEAKFRSPQLNVGAFASMQLKYYVDDASPR</sequence>
<feature type="signal peptide" evidence="7">
    <location>
        <begin position="1"/>
        <end position="29"/>
    </location>
</feature>
<gene>
    <name evidence="9" type="ORF">A8C75_00370</name>
</gene>
<dbReference type="Gene3D" id="3.30.2010.10">
    <property type="entry name" value="Metalloproteases ('zincins'), catalytic domain"/>
    <property type="match status" value="1"/>
</dbReference>
<accession>A0A1A9ETS7</accession>
<dbReference type="RefSeq" id="WP_067376507.1">
    <property type="nucleotide sequence ID" value="NZ_CP015839.1"/>
</dbReference>
<reference evidence="10" key="1">
    <citation type="submission" date="2016-05" db="EMBL/GenBank/DDBJ databases">
        <authorList>
            <person name="Baek K."/>
            <person name="Yang S.-J."/>
        </authorList>
    </citation>
    <scope>NUCLEOTIDE SEQUENCE [LARGE SCALE GENOMIC DNA]</scope>
    <source>
        <strain evidence="10">ST58-10</strain>
    </source>
</reference>
<evidence type="ECO:0000256" key="5">
    <source>
        <dbReference type="ARBA" id="ARBA00023049"/>
    </source>
</evidence>
<reference evidence="9 10" key="2">
    <citation type="journal article" date="2018" name="Int. J. Syst. Evol. Microbiol.">
        <title>Marinobacterium aestuarii sp. nov., a benzene-degrading marine bacterium isolated from estuary sediment.</title>
        <authorList>
            <person name="Bae S.S."/>
            <person name="Jung J."/>
            <person name="Chung D."/>
            <person name="Baek K."/>
        </authorList>
    </citation>
    <scope>NUCLEOTIDE SEQUENCE [LARGE SCALE GENOMIC DNA]</scope>
    <source>
        <strain evidence="9 10">ST58-10</strain>
    </source>
</reference>
<dbReference type="Proteomes" id="UP000078070">
    <property type="component" value="Chromosome"/>
</dbReference>
<dbReference type="Pfam" id="PF01435">
    <property type="entry name" value="Peptidase_M48"/>
    <property type="match status" value="1"/>
</dbReference>
<dbReference type="PANTHER" id="PTHR22726">
    <property type="entry name" value="METALLOENDOPEPTIDASE OMA1"/>
    <property type="match status" value="1"/>
</dbReference>
<dbReference type="GO" id="GO:0004222">
    <property type="term" value="F:metalloendopeptidase activity"/>
    <property type="evidence" value="ECO:0007669"/>
    <property type="project" value="InterPro"/>
</dbReference>
<keyword evidence="10" id="KW-1185">Reference proteome</keyword>
<dbReference type="InterPro" id="IPR001915">
    <property type="entry name" value="Peptidase_M48"/>
</dbReference>
<dbReference type="STRING" id="1821621.A8C75_00370"/>
<dbReference type="InterPro" id="IPR051156">
    <property type="entry name" value="Mito/Outer_Membr_Metalloprot"/>
</dbReference>
<evidence type="ECO:0000313" key="10">
    <source>
        <dbReference type="Proteomes" id="UP000078070"/>
    </source>
</evidence>
<dbReference type="PROSITE" id="PS51257">
    <property type="entry name" value="PROKAR_LIPOPROTEIN"/>
    <property type="match status" value="1"/>
</dbReference>
<evidence type="ECO:0000256" key="4">
    <source>
        <dbReference type="ARBA" id="ARBA00022833"/>
    </source>
</evidence>
<keyword evidence="5 6" id="KW-0482">Metalloprotease</keyword>
<feature type="domain" description="Peptidase M48" evidence="8">
    <location>
        <begin position="88"/>
        <end position="245"/>
    </location>
</feature>
<protein>
    <submittedName>
        <fullName evidence="9">Peptidase M48</fullName>
    </submittedName>
</protein>